<dbReference type="GO" id="GO:0004379">
    <property type="term" value="F:glycylpeptide N-tetradecanoyltransferase activity"/>
    <property type="evidence" value="ECO:0007669"/>
    <property type="project" value="UniProtKB-EC"/>
</dbReference>
<dbReference type="SUPFAM" id="SSF55729">
    <property type="entry name" value="Acyl-CoA N-acyltransferases (Nat)"/>
    <property type="match status" value="2"/>
</dbReference>
<dbReference type="InterPro" id="IPR016181">
    <property type="entry name" value="Acyl_CoA_acyltransferase"/>
</dbReference>
<dbReference type="EMBL" id="JBDODL010001611">
    <property type="protein sequence ID" value="MES1921669.1"/>
    <property type="molecule type" value="Genomic_DNA"/>
</dbReference>
<comment type="caution">
    <text evidence="9">The sequence shown here is derived from an EMBL/GenBank/DDBJ whole genome shotgun (WGS) entry which is preliminary data.</text>
</comment>
<comment type="catalytic activity">
    <reaction evidence="5">
        <text>N-terminal glycyl-[protein] + tetradecanoyl-CoA = N-tetradecanoylglycyl-[protein] + CoA + H(+)</text>
        <dbReference type="Rhea" id="RHEA:15521"/>
        <dbReference type="Rhea" id="RHEA-COMP:12666"/>
        <dbReference type="Rhea" id="RHEA-COMP:12667"/>
        <dbReference type="ChEBI" id="CHEBI:15378"/>
        <dbReference type="ChEBI" id="CHEBI:57287"/>
        <dbReference type="ChEBI" id="CHEBI:57385"/>
        <dbReference type="ChEBI" id="CHEBI:64723"/>
        <dbReference type="ChEBI" id="CHEBI:133050"/>
        <dbReference type="EC" id="2.3.1.97"/>
    </reaction>
</comment>
<gene>
    <name evidence="9" type="primary">NMT1</name>
    <name evidence="9" type="ORF">MHBO_003197</name>
</gene>
<evidence type="ECO:0000313" key="9">
    <source>
        <dbReference type="EMBL" id="MES1921669.1"/>
    </source>
</evidence>
<evidence type="ECO:0000313" key="10">
    <source>
        <dbReference type="Proteomes" id="UP001439008"/>
    </source>
</evidence>
<comment type="similarity">
    <text evidence="1 6">Belongs to the NMT family.</text>
</comment>
<evidence type="ECO:0000256" key="3">
    <source>
        <dbReference type="ARBA" id="ARBA00022679"/>
    </source>
</evidence>
<dbReference type="Pfam" id="PF02799">
    <property type="entry name" value="NMT_C"/>
    <property type="match status" value="1"/>
</dbReference>
<feature type="non-terminal residue" evidence="9">
    <location>
        <position position="146"/>
    </location>
</feature>
<evidence type="ECO:0000256" key="6">
    <source>
        <dbReference type="RuleBase" id="RU004178"/>
    </source>
</evidence>
<evidence type="ECO:0000259" key="8">
    <source>
        <dbReference type="Pfam" id="PF02799"/>
    </source>
</evidence>
<evidence type="ECO:0000256" key="1">
    <source>
        <dbReference type="ARBA" id="ARBA00009469"/>
    </source>
</evidence>
<keyword evidence="3 5" id="KW-0808">Transferase</keyword>
<dbReference type="InterPro" id="IPR022676">
    <property type="entry name" value="NMT_N"/>
</dbReference>
<accession>A0ABV2AQ52</accession>
<dbReference type="PANTHER" id="PTHR11377:SF5">
    <property type="entry name" value="GLYCYLPEPTIDE N-TETRADECANOYLTRANSFERASE"/>
    <property type="match status" value="1"/>
</dbReference>
<dbReference type="Proteomes" id="UP001439008">
    <property type="component" value="Unassembled WGS sequence"/>
</dbReference>
<keyword evidence="10" id="KW-1185">Reference proteome</keyword>
<evidence type="ECO:0000259" key="7">
    <source>
        <dbReference type="Pfam" id="PF01233"/>
    </source>
</evidence>
<dbReference type="Gene3D" id="3.40.630.170">
    <property type="match status" value="1"/>
</dbReference>
<sequence>MVEINFLCVHKKLRSKRLAPVLIKEITRRVHLKGIWQAIYTAGIEVTKPFCKNLYYHRQLNPRKLVEIQFAYKNPKLKMELFEKLHRLPAKTSISLEPLKEEDSESAMKLLNDYLQKFKMRFYFSEKEFSHFFVPRENVVSTYVKK</sequence>
<comment type="function">
    <text evidence="5">Adds a myristoyl group to the N-terminal glycine residue of certain cellular proteins.</text>
</comment>
<keyword evidence="4 5" id="KW-0012">Acyltransferase</keyword>
<evidence type="ECO:0000256" key="2">
    <source>
        <dbReference type="ARBA" id="ARBA00012923"/>
    </source>
</evidence>
<proteinExistence type="inferred from homology"/>
<evidence type="ECO:0000256" key="5">
    <source>
        <dbReference type="RuleBase" id="RU000586"/>
    </source>
</evidence>
<dbReference type="EC" id="2.3.1.97" evidence="2 5"/>
<name>A0ABV2AQ52_9EUKA</name>
<organism evidence="9 10">
    <name type="scientific">Bonamia ostreae</name>
    <dbReference type="NCBI Taxonomy" id="126728"/>
    <lineage>
        <taxon>Eukaryota</taxon>
        <taxon>Sar</taxon>
        <taxon>Rhizaria</taxon>
        <taxon>Endomyxa</taxon>
        <taxon>Ascetosporea</taxon>
        <taxon>Haplosporida</taxon>
        <taxon>Bonamia</taxon>
    </lineage>
</organism>
<evidence type="ECO:0000256" key="4">
    <source>
        <dbReference type="ARBA" id="ARBA00023315"/>
    </source>
</evidence>
<dbReference type="PROSITE" id="PS00975">
    <property type="entry name" value="NMT_1"/>
    <property type="match status" value="1"/>
</dbReference>
<protein>
    <recommendedName>
        <fullName evidence="2 5">Glycylpeptide N-tetradecanoyltransferase</fullName>
        <ecNumber evidence="2 5">2.3.1.97</ecNumber>
    </recommendedName>
</protein>
<dbReference type="PANTHER" id="PTHR11377">
    <property type="entry name" value="N-MYRISTOYL TRANSFERASE"/>
    <property type="match status" value="1"/>
</dbReference>
<dbReference type="InterPro" id="IPR022678">
    <property type="entry name" value="NMT_CS"/>
</dbReference>
<dbReference type="InterPro" id="IPR022677">
    <property type="entry name" value="NMT_C"/>
</dbReference>
<dbReference type="Pfam" id="PF01233">
    <property type="entry name" value="NMT"/>
    <property type="match status" value="1"/>
</dbReference>
<reference evidence="9 10" key="1">
    <citation type="journal article" date="2024" name="BMC Biol.">
        <title>Comparative genomics of Ascetosporea gives new insight into the evolutionary basis for animal parasitism in Rhizaria.</title>
        <authorList>
            <person name="Hiltunen Thoren M."/>
            <person name="Onut-Brannstrom I."/>
            <person name="Alfjorden A."/>
            <person name="Peckova H."/>
            <person name="Swords F."/>
            <person name="Hooper C."/>
            <person name="Holzer A.S."/>
            <person name="Bass D."/>
            <person name="Burki F."/>
        </authorList>
    </citation>
    <scope>NUCLEOTIDE SEQUENCE [LARGE SCALE GENOMIC DNA]</scope>
    <source>
        <strain evidence="9">20-A016</strain>
    </source>
</reference>
<feature type="domain" description="Glycylpeptide N-tetradecanoyltransferase C-terminal" evidence="8">
    <location>
        <begin position="67"/>
        <end position="145"/>
    </location>
</feature>
<dbReference type="InterPro" id="IPR000903">
    <property type="entry name" value="NMT"/>
</dbReference>
<feature type="domain" description="Glycylpeptide N-tetradecanoyltransferase N-terminal" evidence="7">
    <location>
        <begin position="1"/>
        <end position="51"/>
    </location>
</feature>